<dbReference type="InterPro" id="IPR050367">
    <property type="entry name" value="APC_superfamily"/>
</dbReference>
<dbReference type="Pfam" id="PF13520">
    <property type="entry name" value="AA_permease_2"/>
    <property type="match status" value="1"/>
</dbReference>
<keyword evidence="4 7" id="KW-0812">Transmembrane</keyword>
<dbReference type="RefSeq" id="WP_218323133.1">
    <property type="nucleotide sequence ID" value="NZ_JAEEGC010000153.1"/>
</dbReference>
<gene>
    <name evidence="8" type="ORF">I6U48_24665</name>
</gene>
<evidence type="ECO:0000256" key="4">
    <source>
        <dbReference type="ARBA" id="ARBA00022692"/>
    </source>
</evidence>
<feature type="transmembrane region" description="Helical" evidence="7">
    <location>
        <begin position="117"/>
        <end position="137"/>
    </location>
</feature>
<comment type="caution">
    <text evidence="8">The sequence shown here is derived from an EMBL/GenBank/DDBJ whole genome shotgun (WGS) entry which is preliminary data.</text>
</comment>
<evidence type="ECO:0000313" key="9">
    <source>
        <dbReference type="Proteomes" id="UP000694308"/>
    </source>
</evidence>
<keyword evidence="5 7" id="KW-1133">Transmembrane helix</keyword>
<feature type="transmembrane region" description="Helical" evidence="7">
    <location>
        <begin position="85"/>
        <end position="111"/>
    </location>
</feature>
<keyword evidence="6 7" id="KW-0472">Membrane</keyword>
<evidence type="ECO:0000256" key="3">
    <source>
        <dbReference type="ARBA" id="ARBA00022475"/>
    </source>
</evidence>
<protein>
    <submittedName>
        <fullName evidence="8">Amino acid permease</fullName>
    </submittedName>
</protein>
<feature type="transmembrane region" description="Helical" evidence="7">
    <location>
        <begin position="188"/>
        <end position="210"/>
    </location>
</feature>
<dbReference type="PIRSF" id="PIRSF006060">
    <property type="entry name" value="AA_transporter"/>
    <property type="match status" value="1"/>
</dbReference>
<name>A0A949TVH4_9CLOT</name>
<evidence type="ECO:0000256" key="5">
    <source>
        <dbReference type="ARBA" id="ARBA00022989"/>
    </source>
</evidence>
<dbReference type="PANTHER" id="PTHR42770">
    <property type="entry name" value="AMINO ACID TRANSPORTER-RELATED"/>
    <property type="match status" value="1"/>
</dbReference>
<dbReference type="PANTHER" id="PTHR42770:SF15">
    <property type="entry name" value="GLUTAMATE_GAMMA-AMINOBUTYRATE ANTIPORTER-RELATED"/>
    <property type="match status" value="1"/>
</dbReference>
<dbReference type="EMBL" id="JAEEGC010000153">
    <property type="protein sequence ID" value="MBV7276087.1"/>
    <property type="molecule type" value="Genomic_DNA"/>
</dbReference>
<evidence type="ECO:0000256" key="1">
    <source>
        <dbReference type="ARBA" id="ARBA00004651"/>
    </source>
</evidence>
<proteinExistence type="predicted"/>
<dbReference type="AlphaFoldDB" id="A0A949TVH4"/>
<feature type="transmembrane region" description="Helical" evidence="7">
    <location>
        <begin position="144"/>
        <end position="168"/>
    </location>
</feature>
<feature type="transmembrane region" description="Helical" evidence="7">
    <location>
        <begin position="36"/>
        <end position="55"/>
    </location>
</feature>
<feature type="transmembrane region" description="Helical" evidence="7">
    <location>
        <begin position="222"/>
        <end position="247"/>
    </location>
</feature>
<dbReference type="Proteomes" id="UP000694308">
    <property type="component" value="Unassembled WGS sequence"/>
</dbReference>
<evidence type="ECO:0000256" key="2">
    <source>
        <dbReference type="ARBA" id="ARBA00022448"/>
    </source>
</evidence>
<dbReference type="GO" id="GO:0005886">
    <property type="term" value="C:plasma membrane"/>
    <property type="evidence" value="ECO:0007669"/>
    <property type="project" value="UniProtKB-SubCell"/>
</dbReference>
<dbReference type="GO" id="GO:0022857">
    <property type="term" value="F:transmembrane transporter activity"/>
    <property type="evidence" value="ECO:0007669"/>
    <property type="project" value="InterPro"/>
</dbReference>
<keyword evidence="2" id="KW-0813">Transport</keyword>
<feature type="transmembrane region" description="Helical" evidence="7">
    <location>
        <begin position="267"/>
        <end position="288"/>
    </location>
</feature>
<keyword evidence="9" id="KW-1185">Reference proteome</keyword>
<evidence type="ECO:0000313" key="8">
    <source>
        <dbReference type="EMBL" id="MBV7276087.1"/>
    </source>
</evidence>
<accession>A0A949TVH4</accession>
<sequence length="465" mass="50375">MKNKKISLFSMIFFGLCNVLVLYTVAANASKGVSGIGVWILLVPLFLVPSCLVIAELGSTMSEDGGIYIWTKRAFGNFISSQVAWLYWANTLFTNPLASVTLIGVVCGYFLPNASNTTQMFMVIGFLWFIAVIGIVNSDVTQKLASYGGTVILILLTLISIGGIAYGLKYGFANNFAPGNFKPTLSLIRQFGPVVIFNVLGVELLSSVAGRMDNPKKNVPKFIITTGLLVATLYILGSAAILSVIPVEKINSVSGFMDAIKIMVTGLLGANFSFVSTLIVIAFIYAMVASGIGWALGTSYVISTTGLDQQSKILGHINKKYGTPDYVYMITAAFGTVYVVFNYMGGSNVQAIFWVIFSFSSMVFLAPYLFMYPAVIKLRYTEPDLERPYKIPGGMLGVWFCGGITTLSIISAIVCFSLPPAGTENPLIYELKMWGGFATVVLFGVGLYLKNARKAKQETEMEKVG</sequence>
<reference evidence="8" key="1">
    <citation type="submission" date="2020-12" db="EMBL/GenBank/DDBJ databases">
        <title>Clostridium thailandense sp. nov., a novel acetogenic bacterium isolated from peat land soil in Thailand.</title>
        <authorList>
            <person name="Chaikitkaew S."/>
            <person name="Birkeland N.K."/>
        </authorList>
    </citation>
    <scope>NUCLEOTIDE SEQUENCE</scope>
    <source>
        <strain evidence="8">PL3</strain>
    </source>
</reference>
<evidence type="ECO:0000256" key="7">
    <source>
        <dbReference type="SAM" id="Phobius"/>
    </source>
</evidence>
<organism evidence="8 9">
    <name type="scientific">Clostridium thailandense</name>
    <dbReference type="NCBI Taxonomy" id="2794346"/>
    <lineage>
        <taxon>Bacteria</taxon>
        <taxon>Bacillati</taxon>
        <taxon>Bacillota</taxon>
        <taxon>Clostridia</taxon>
        <taxon>Eubacteriales</taxon>
        <taxon>Clostridiaceae</taxon>
        <taxon>Clostridium</taxon>
    </lineage>
</organism>
<feature type="transmembrane region" description="Helical" evidence="7">
    <location>
        <begin position="431"/>
        <end position="449"/>
    </location>
</feature>
<keyword evidence="3" id="KW-1003">Cell membrane</keyword>
<evidence type="ECO:0000256" key="6">
    <source>
        <dbReference type="ARBA" id="ARBA00023136"/>
    </source>
</evidence>
<feature type="transmembrane region" description="Helical" evidence="7">
    <location>
        <begin position="351"/>
        <end position="375"/>
    </location>
</feature>
<comment type="subcellular location">
    <subcellularLocation>
        <location evidence="1">Cell membrane</location>
        <topology evidence="1">Multi-pass membrane protein</topology>
    </subcellularLocation>
</comment>
<feature type="transmembrane region" description="Helical" evidence="7">
    <location>
        <begin position="396"/>
        <end position="419"/>
    </location>
</feature>
<feature type="transmembrane region" description="Helical" evidence="7">
    <location>
        <begin position="326"/>
        <end position="345"/>
    </location>
</feature>
<dbReference type="InterPro" id="IPR002293">
    <property type="entry name" value="AA/rel_permease1"/>
</dbReference>